<dbReference type="Pfam" id="PF13563">
    <property type="entry name" value="2_5_RNA_ligase2"/>
    <property type="match status" value="1"/>
</dbReference>
<dbReference type="RefSeq" id="WP_131957408.1">
    <property type="nucleotide sequence ID" value="NZ_SMFL01000002.1"/>
</dbReference>
<proteinExistence type="predicted"/>
<dbReference type="Proteomes" id="UP000294850">
    <property type="component" value="Unassembled WGS sequence"/>
</dbReference>
<protein>
    <recommendedName>
        <fullName evidence="3">2'-5' RNA ligase family protein</fullName>
    </recommendedName>
</protein>
<dbReference type="Gene3D" id="3.90.1140.10">
    <property type="entry name" value="Cyclic phosphodiesterase"/>
    <property type="match status" value="1"/>
</dbReference>
<dbReference type="EMBL" id="SMFL01000002">
    <property type="protein sequence ID" value="TDE17542.1"/>
    <property type="molecule type" value="Genomic_DNA"/>
</dbReference>
<name>A0A4R5DSX2_9BACT</name>
<sequence>MTLTRENQIELFGAPTIRCEYYPVLLPDPETLKEIEFLNRILIKDFGLKQSQFTKMPHISIDGITCPENDEKVMNDIKTFLSTQCHLNVEFSEVGYFPGRGGITLKLGIQYPKPVLDFNSLFMTAVGGKITKLNLHLTLARYVNRELFDALQNPEVVYPQSCVCSSVAVLKKRIGEKGAYVNIGVVEFGL</sequence>
<gene>
    <name evidence="1" type="ORF">E0F88_06530</name>
</gene>
<accession>A0A4R5DSX2</accession>
<evidence type="ECO:0000313" key="1">
    <source>
        <dbReference type="EMBL" id="TDE17542.1"/>
    </source>
</evidence>
<dbReference type="OrthoDB" id="953847at2"/>
<keyword evidence="2" id="KW-1185">Reference proteome</keyword>
<comment type="caution">
    <text evidence="1">The sequence shown here is derived from an EMBL/GenBank/DDBJ whole genome shotgun (WGS) entry which is preliminary data.</text>
</comment>
<dbReference type="AlphaFoldDB" id="A0A4R5DSX2"/>
<evidence type="ECO:0008006" key="3">
    <source>
        <dbReference type="Google" id="ProtNLM"/>
    </source>
</evidence>
<reference evidence="1 2" key="1">
    <citation type="submission" date="2019-03" db="EMBL/GenBank/DDBJ databases">
        <title>Dyadobacter AR-3-6 sp. nov., isolated from arctic soil.</title>
        <authorList>
            <person name="Chaudhary D.K."/>
        </authorList>
    </citation>
    <scope>NUCLEOTIDE SEQUENCE [LARGE SCALE GENOMIC DNA]</scope>
    <source>
        <strain evidence="1 2">AR-3-6</strain>
    </source>
</reference>
<evidence type="ECO:0000313" key="2">
    <source>
        <dbReference type="Proteomes" id="UP000294850"/>
    </source>
</evidence>
<organism evidence="1 2">
    <name type="scientific">Dyadobacter psychrotolerans</name>
    <dbReference type="NCBI Taxonomy" id="2541721"/>
    <lineage>
        <taxon>Bacteria</taxon>
        <taxon>Pseudomonadati</taxon>
        <taxon>Bacteroidota</taxon>
        <taxon>Cytophagia</taxon>
        <taxon>Cytophagales</taxon>
        <taxon>Spirosomataceae</taxon>
        <taxon>Dyadobacter</taxon>
    </lineage>
</organism>